<organism evidence="1 2">
    <name type="scientific">Pseudothermotoga thermarum DSM 5069</name>
    <dbReference type="NCBI Taxonomy" id="688269"/>
    <lineage>
        <taxon>Bacteria</taxon>
        <taxon>Thermotogati</taxon>
        <taxon>Thermotogota</taxon>
        <taxon>Thermotogae</taxon>
        <taxon>Thermotogales</taxon>
        <taxon>Thermotogaceae</taxon>
        <taxon>Pseudothermotoga</taxon>
    </lineage>
</organism>
<keyword evidence="2" id="KW-1185">Reference proteome</keyword>
<dbReference type="RefSeq" id="WP_013932670.1">
    <property type="nucleotide sequence ID" value="NC_015707.1"/>
</dbReference>
<dbReference type="PATRIC" id="fig|688269.3.peg.1436"/>
<proteinExistence type="predicted"/>
<dbReference type="Proteomes" id="UP000006804">
    <property type="component" value="Chromosome"/>
</dbReference>
<sequence length="213" mass="24030" precursor="true">MNRSNSRLCKKLIATTTIIIFLFIVTSPTRLMAQGEDEGILTVSLEAKRISGGSVSDAIEKAIVPEFCARLIWGFDVEIWDSSQQKLIKSETVPAVYVPAKDYYGYEMISPQSFTISQLVAGQTYHVRVFPLCVYVSPNLVDKYGRKYTYGIVGSHIYFRYMDSTEWQPVRELPQGYDISNPGYFLCHVIYWEGDIQATKRGKGAGSIHGTAW</sequence>
<accession>F7YUI5</accession>
<dbReference type="AlphaFoldDB" id="F7YUI5"/>
<dbReference type="HOGENOM" id="CLU_1293409_0_0_0"/>
<dbReference type="KEGG" id="tta:Theth_1394"/>
<protein>
    <submittedName>
        <fullName evidence="1">Uncharacterized protein</fullName>
    </submittedName>
</protein>
<evidence type="ECO:0000313" key="2">
    <source>
        <dbReference type="Proteomes" id="UP000006804"/>
    </source>
</evidence>
<reference evidence="1 2" key="1">
    <citation type="submission" date="2010-11" db="EMBL/GenBank/DDBJ databases">
        <title>The complete genome of Thermotoga thermarum DSM 5069.</title>
        <authorList>
            <consortium name="US DOE Joint Genome Institute (JGI-PGF)"/>
            <person name="Lucas S."/>
            <person name="Copeland A."/>
            <person name="Lapidus A."/>
            <person name="Bruce D."/>
            <person name="Goodwin L."/>
            <person name="Pitluck S."/>
            <person name="Kyrpides N."/>
            <person name="Mavromatis K."/>
            <person name="Ivanova N."/>
            <person name="Zeytun A."/>
            <person name="Brettin T."/>
            <person name="Detter J.C."/>
            <person name="Tapia R."/>
            <person name="Han C."/>
            <person name="Land M."/>
            <person name="Hauser L."/>
            <person name="Markowitz V."/>
            <person name="Cheng J.-F."/>
            <person name="Hugenholtz P."/>
            <person name="Woyke T."/>
            <person name="Wu D."/>
            <person name="Spring S."/>
            <person name="Schroeder M."/>
            <person name="Brambilla E."/>
            <person name="Klenk H.-P."/>
            <person name="Eisen J.A."/>
        </authorList>
    </citation>
    <scope>NUCLEOTIDE SEQUENCE [LARGE SCALE GENOMIC DNA]</scope>
    <source>
        <strain evidence="1 2">DSM 5069</strain>
    </source>
</reference>
<dbReference type="STRING" id="688269.Theth_1394"/>
<gene>
    <name evidence="1" type="ORF">Theth_1394</name>
</gene>
<name>F7YUI5_9THEM</name>
<evidence type="ECO:0000313" key="1">
    <source>
        <dbReference type="EMBL" id="AEH51456.1"/>
    </source>
</evidence>
<dbReference type="EMBL" id="CP002351">
    <property type="protein sequence ID" value="AEH51456.1"/>
    <property type="molecule type" value="Genomic_DNA"/>
</dbReference>